<protein>
    <submittedName>
        <fullName evidence="2">Reverse transcriptase domain, reverse transcriptase zinc-binding domain protein</fullName>
    </submittedName>
</protein>
<dbReference type="AlphaFoldDB" id="A0A6L2KDL6"/>
<dbReference type="InterPro" id="IPR026960">
    <property type="entry name" value="RVT-Znf"/>
</dbReference>
<keyword evidence="2" id="KW-0808">Transferase</keyword>
<reference evidence="2" key="1">
    <citation type="journal article" date="2019" name="Sci. Rep.">
        <title>Draft genome of Tanacetum cinerariifolium, the natural source of mosquito coil.</title>
        <authorList>
            <person name="Yamashiro T."/>
            <person name="Shiraishi A."/>
            <person name="Satake H."/>
            <person name="Nakayama K."/>
        </authorList>
    </citation>
    <scope>NUCLEOTIDE SEQUENCE</scope>
</reference>
<accession>A0A6L2KDL6</accession>
<comment type="caution">
    <text evidence="2">The sequence shown here is derived from an EMBL/GenBank/DDBJ whole genome shotgun (WGS) entry which is preliminary data.</text>
</comment>
<name>A0A6L2KDL6_TANCI</name>
<dbReference type="EMBL" id="BKCJ010002079">
    <property type="protein sequence ID" value="GEU46095.1"/>
    <property type="molecule type" value="Genomic_DNA"/>
</dbReference>
<dbReference type="GO" id="GO:0003964">
    <property type="term" value="F:RNA-directed DNA polymerase activity"/>
    <property type="evidence" value="ECO:0007669"/>
    <property type="project" value="UniProtKB-KW"/>
</dbReference>
<sequence length="279" mass="31874">MMSAQSSNTVVQITCSQSRRPPVSFSLYHCYGRSPCEWSRANIRNITSILECFHRVSGLKINLHKSNLVGIGVSFDEVKILSQITGCNATHSSFKYLGLPVDCNMAISKSWDPLIEKFSKRLSKWKASLLSIALRDRLPTRWNLSRKGIELDTLLCPICDSNIETVDHTFWTCSLATSIWNKIFDWLDIDAPSPVHIQDIFTWINDLRVSTTKKSILEVICGVALWALWQFRNGLVFGSSPSNRCTLFDSIIDTSYRWYSIRNKLSSISWNNWMLNPLL</sequence>
<proteinExistence type="predicted"/>
<feature type="domain" description="Reverse transcriptase zinc-binding" evidence="1">
    <location>
        <begin position="128"/>
        <end position="180"/>
    </location>
</feature>
<keyword evidence="2" id="KW-0548">Nucleotidyltransferase</keyword>
<gene>
    <name evidence="2" type="ORF">Tci_018073</name>
</gene>
<organism evidence="2">
    <name type="scientific">Tanacetum cinerariifolium</name>
    <name type="common">Dalmatian daisy</name>
    <name type="synonym">Chrysanthemum cinerariifolium</name>
    <dbReference type="NCBI Taxonomy" id="118510"/>
    <lineage>
        <taxon>Eukaryota</taxon>
        <taxon>Viridiplantae</taxon>
        <taxon>Streptophyta</taxon>
        <taxon>Embryophyta</taxon>
        <taxon>Tracheophyta</taxon>
        <taxon>Spermatophyta</taxon>
        <taxon>Magnoliopsida</taxon>
        <taxon>eudicotyledons</taxon>
        <taxon>Gunneridae</taxon>
        <taxon>Pentapetalae</taxon>
        <taxon>asterids</taxon>
        <taxon>campanulids</taxon>
        <taxon>Asterales</taxon>
        <taxon>Asteraceae</taxon>
        <taxon>Asteroideae</taxon>
        <taxon>Anthemideae</taxon>
        <taxon>Anthemidinae</taxon>
        <taxon>Tanacetum</taxon>
    </lineage>
</organism>
<evidence type="ECO:0000259" key="1">
    <source>
        <dbReference type="Pfam" id="PF13966"/>
    </source>
</evidence>
<keyword evidence="2" id="KW-0695">RNA-directed DNA polymerase</keyword>
<dbReference type="PANTHER" id="PTHR33116:SF78">
    <property type="entry name" value="OS12G0587133 PROTEIN"/>
    <property type="match status" value="1"/>
</dbReference>
<evidence type="ECO:0000313" key="2">
    <source>
        <dbReference type="EMBL" id="GEU46095.1"/>
    </source>
</evidence>
<dbReference type="PANTHER" id="PTHR33116">
    <property type="entry name" value="REVERSE TRANSCRIPTASE ZINC-BINDING DOMAIN-CONTAINING PROTEIN-RELATED-RELATED"/>
    <property type="match status" value="1"/>
</dbReference>
<dbReference type="Pfam" id="PF13966">
    <property type="entry name" value="zf-RVT"/>
    <property type="match status" value="1"/>
</dbReference>